<gene>
    <name evidence="3" type="ORF">FB470_000821</name>
</gene>
<evidence type="ECO:0000256" key="1">
    <source>
        <dbReference type="SAM" id="MobiDB-lite"/>
    </source>
</evidence>
<sequence length="311" mass="32883">MPHSPADVVGTLIERISAGRWTGLASHYAEDTVVEHPLQRSRLTGRQALADHFARAAAAGVRLEASDVVLHETTDPEVVVTAYIYRGAGFASANVQVVRVRDGLIRHSRDYHDPLRMAAARGDFTGIAEPAAPAPAGPRPEVPDGSPSALVLHALTGPPATRADLYAEDAQVTLPFHPAAPVLRGREALREHFATGARFEPRTVVFHQCADPNLIVTEVECAVGGTAAAANVLITRVRDGRIAESHDYLDHVAVAAATGTLPELFAAAQSPLSPARSWNSPSRAPATNASHSDGVKTRTVPSGSVAFRRAV</sequence>
<name>A0ABU0ENG8_9PSEU</name>
<dbReference type="EMBL" id="JAUSUT010000001">
    <property type="protein sequence ID" value="MDQ0376827.1"/>
    <property type="molecule type" value="Genomic_DNA"/>
</dbReference>
<dbReference type="InterPro" id="IPR032710">
    <property type="entry name" value="NTF2-like_dom_sf"/>
</dbReference>
<evidence type="ECO:0000313" key="4">
    <source>
        <dbReference type="Proteomes" id="UP001229651"/>
    </source>
</evidence>
<organism evidence="3 4">
    <name type="scientific">Amycolatopsis thermophila</name>
    <dbReference type="NCBI Taxonomy" id="206084"/>
    <lineage>
        <taxon>Bacteria</taxon>
        <taxon>Bacillati</taxon>
        <taxon>Actinomycetota</taxon>
        <taxon>Actinomycetes</taxon>
        <taxon>Pseudonocardiales</taxon>
        <taxon>Pseudonocardiaceae</taxon>
        <taxon>Amycolatopsis</taxon>
    </lineage>
</organism>
<feature type="domain" description="SnoaL-like" evidence="2">
    <location>
        <begin position="12"/>
        <end position="106"/>
    </location>
</feature>
<evidence type="ECO:0000313" key="3">
    <source>
        <dbReference type="EMBL" id="MDQ0376827.1"/>
    </source>
</evidence>
<accession>A0ABU0ENG8</accession>
<dbReference type="Gene3D" id="3.10.450.50">
    <property type="match status" value="2"/>
</dbReference>
<comment type="caution">
    <text evidence="3">The sequence shown here is derived from an EMBL/GenBank/DDBJ whole genome shotgun (WGS) entry which is preliminary data.</text>
</comment>
<feature type="region of interest" description="Disordered" evidence="1">
    <location>
        <begin position="273"/>
        <end position="299"/>
    </location>
</feature>
<dbReference type="SUPFAM" id="SSF54427">
    <property type="entry name" value="NTF2-like"/>
    <property type="match status" value="2"/>
</dbReference>
<protein>
    <submittedName>
        <fullName evidence="3">Ketosteroid isomerase-like protein</fullName>
    </submittedName>
</protein>
<evidence type="ECO:0000259" key="2">
    <source>
        <dbReference type="Pfam" id="PF12680"/>
    </source>
</evidence>
<feature type="compositionally biased region" description="Polar residues" evidence="1">
    <location>
        <begin position="273"/>
        <end position="291"/>
    </location>
</feature>
<dbReference type="Pfam" id="PF12680">
    <property type="entry name" value="SnoaL_2"/>
    <property type="match status" value="2"/>
</dbReference>
<proteinExistence type="predicted"/>
<dbReference type="InterPro" id="IPR037401">
    <property type="entry name" value="SnoaL-like"/>
</dbReference>
<keyword evidence="4" id="KW-1185">Reference proteome</keyword>
<reference evidence="3 4" key="1">
    <citation type="submission" date="2023-07" db="EMBL/GenBank/DDBJ databases">
        <title>Sequencing the genomes of 1000 actinobacteria strains.</title>
        <authorList>
            <person name="Klenk H.-P."/>
        </authorList>
    </citation>
    <scope>NUCLEOTIDE SEQUENCE [LARGE SCALE GENOMIC DNA]</scope>
    <source>
        <strain evidence="3 4">DSM 45805</strain>
    </source>
</reference>
<feature type="domain" description="SnoaL-like" evidence="2">
    <location>
        <begin position="159"/>
        <end position="244"/>
    </location>
</feature>
<dbReference type="Proteomes" id="UP001229651">
    <property type="component" value="Unassembled WGS sequence"/>
</dbReference>